<evidence type="ECO:0000313" key="2">
    <source>
        <dbReference type="EMBL" id="KAF6328770.1"/>
    </source>
</evidence>
<proteinExistence type="predicted"/>
<dbReference type="Gene3D" id="1.20.1280.50">
    <property type="match status" value="1"/>
</dbReference>
<dbReference type="Pfam" id="PF12937">
    <property type="entry name" value="F-box-like"/>
    <property type="match status" value="1"/>
</dbReference>
<gene>
    <name evidence="2" type="ORF">mPipKuh1_004972</name>
</gene>
<reference evidence="2 3" key="1">
    <citation type="journal article" date="2020" name="Nature">
        <title>Six reference-quality genomes reveal evolution of bat adaptations.</title>
        <authorList>
            <person name="Jebb D."/>
            <person name="Huang Z."/>
            <person name="Pippel M."/>
            <person name="Hughes G.M."/>
            <person name="Lavrichenko K."/>
            <person name="Devanna P."/>
            <person name="Winkler S."/>
            <person name="Jermiin L.S."/>
            <person name="Skirmuntt E.C."/>
            <person name="Katzourakis A."/>
            <person name="Burkitt-Gray L."/>
            <person name="Ray D.A."/>
            <person name="Sullivan K.A.M."/>
            <person name="Roscito J.G."/>
            <person name="Kirilenko B.M."/>
            <person name="Davalos L.M."/>
            <person name="Corthals A.P."/>
            <person name="Power M.L."/>
            <person name="Jones G."/>
            <person name="Ransome R.D."/>
            <person name="Dechmann D.K.N."/>
            <person name="Locatelli A.G."/>
            <person name="Puechmaille S.J."/>
            <person name="Fedrigo O."/>
            <person name="Jarvis E.D."/>
            <person name="Hiller M."/>
            <person name="Vernes S.C."/>
            <person name="Myers E.W."/>
            <person name="Teeling E.C."/>
        </authorList>
    </citation>
    <scope>NUCLEOTIDE SEQUENCE [LARGE SCALE GENOMIC DNA]</scope>
    <source>
        <strain evidence="2">MPipKuh1</strain>
        <tissue evidence="2">Flight muscle</tissue>
    </source>
</reference>
<dbReference type="Proteomes" id="UP000558488">
    <property type="component" value="Unassembled WGS sequence"/>
</dbReference>
<name>A0A7J7VUR8_PIPKU</name>
<dbReference type="EMBL" id="JACAGB010000013">
    <property type="protein sequence ID" value="KAF6328770.1"/>
    <property type="molecule type" value="Genomic_DNA"/>
</dbReference>
<feature type="domain" description="F-box" evidence="1">
    <location>
        <begin position="4"/>
        <end position="51"/>
    </location>
</feature>
<dbReference type="SMART" id="SM00256">
    <property type="entry name" value="FBOX"/>
    <property type="match status" value="1"/>
</dbReference>
<dbReference type="PROSITE" id="PS50181">
    <property type="entry name" value="FBOX"/>
    <property type="match status" value="1"/>
</dbReference>
<evidence type="ECO:0000259" key="1">
    <source>
        <dbReference type="PROSITE" id="PS50181"/>
    </source>
</evidence>
<accession>A0A7J7VUR8</accession>
<dbReference type="SUPFAM" id="SSF81383">
    <property type="entry name" value="F-box domain"/>
    <property type="match status" value="1"/>
</dbReference>
<dbReference type="InterPro" id="IPR036047">
    <property type="entry name" value="F-box-like_dom_sf"/>
</dbReference>
<sequence>MNEDNLVEWMPPEMIECIFHHLEIQSLCRASMTCVSWFDTIRNNDFLWKPHCLAIQDVCKREVDDDQKNGYSWKDILLRNYKKSQVIHGWLSGRFSNIDLPTLLSETTIGYSWRDILLRNYKKSQVKHGWLSGRFSNIDLPTLLSKTTMCQMDAETWGEILEAELNGSEIKNDSRESGCYIIRNNHSLRKPHCEAIQAVCKREVDDGQKNGYSWKDIHLRNDKKSQVKHGWLSGRFSNIDLPTLLSETTMCPMDAETWGKILEAELNGSKIKNDSRESGY</sequence>
<organism evidence="2 3">
    <name type="scientific">Pipistrellus kuhlii</name>
    <name type="common">Kuhl's pipistrelle</name>
    <dbReference type="NCBI Taxonomy" id="59472"/>
    <lineage>
        <taxon>Eukaryota</taxon>
        <taxon>Metazoa</taxon>
        <taxon>Chordata</taxon>
        <taxon>Craniata</taxon>
        <taxon>Vertebrata</taxon>
        <taxon>Euteleostomi</taxon>
        <taxon>Mammalia</taxon>
        <taxon>Eutheria</taxon>
        <taxon>Laurasiatheria</taxon>
        <taxon>Chiroptera</taxon>
        <taxon>Yangochiroptera</taxon>
        <taxon>Vespertilionidae</taxon>
        <taxon>Pipistrellus</taxon>
    </lineage>
</organism>
<evidence type="ECO:0000313" key="3">
    <source>
        <dbReference type="Proteomes" id="UP000558488"/>
    </source>
</evidence>
<dbReference type="InterPro" id="IPR001810">
    <property type="entry name" value="F-box_dom"/>
</dbReference>
<keyword evidence="3" id="KW-1185">Reference proteome</keyword>
<dbReference type="AlphaFoldDB" id="A0A7J7VUR8"/>
<protein>
    <submittedName>
        <fullName evidence="2">F-box protein 48</fullName>
    </submittedName>
</protein>
<comment type="caution">
    <text evidence="2">The sequence shown here is derived from an EMBL/GenBank/DDBJ whole genome shotgun (WGS) entry which is preliminary data.</text>
</comment>